<evidence type="ECO:0000256" key="2">
    <source>
        <dbReference type="ARBA" id="ARBA00008314"/>
    </source>
</evidence>
<dbReference type="SMART" id="SM00015">
    <property type="entry name" value="IQ"/>
    <property type="match status" value="3"/>
</dbReference>
<dbReference type="Gene3D" id="3.40.850.10">
    <property type="entry name" value="Kinesin motor domain"/>
    <property type="match status" value="1"/>
</dbReference>
<feature type="compositionally biased region" description="Low complexity" evidence="11">
    <location>
        <begin position="1920"/>
        <end position="1931"/>
    </location>
</feature>
<dbReference type="Gene3D" id="1.20.5.190">
    <property type="match status" value="1"/>
</dbReference>
<keyword evidence="9 10" id="KW-0009">Actin-binding</keyword>
<dbReference type="Gene3D" id="2.30.29.30">
    <property type="entry name" value="Pleckstrin-homology domain (PH domain)/Phosphotyrosine-binding domain (PTB)"/>
    <property type="match status" value="2"/>
</dbReference>
<dbReference type="GO" id="GO:0009887">
    <property type="term" value="P:animal organ morphogenesis"/>
    <property type="evidence" value="ECO:0007669"/>
    <property type="project" value="UniProtKB-ARBA"/>
</dbReference>
<feature type="compositionally biased region" description="Polar residues" evidence="11">
    <location>
        <begin position="1993"/>
        <end position="2016"/>
    </location>
</feature>
<evidence type="ECO:0000259" key="14">
    <source>
        <dbReference type="PROSITE" id="PS51456"/>
    </source>
</evidence>
<feature type="compositionally biased region" description="Low complexity" evidence="11">
    <location>
        <begin position="2486"/>
        <end position="2496"/>
    </location>
</feature>
<feature type="region of interest" description="Disordered" evidence="11">
    <location>
        <begin position="1656"/>
        <end position="1723"/>
    </location>
</feature>
<dbReference type="SUPFAM" id="SSF50729">
    <property type="entry name" value="PH domain-like"/>
    <property type="match status" value="1"/>
</dbReference>
<comment type="subcellular location">
    <subcellularLocation>
        <location evidence="1">Cytoplasm</location>
    </subcellularLocation>
</comment>
<gene>
    <name evidence="15" type="ORF">GEV33_003267</name>
</gene>
<dbReference type="InterPro" id="IPR038185">
    <property type="entry name" value="MyTH4_dom_sf"/>
</dbReference>
<dbReference type="InterPro" id="IPR019748">
    <property type="entry name" value="FERM_central"/>
</dbReference>
<dbReference type="InterPro" id="IPR001609">
    <property type="entry name" value="Myosin_head_motor_dom-like"/>
</dbReference>
<dbReference type="GO" id="GO:0005524">
    <property type="term" value="F:ATP binding"/>
    <property type="evidence" value="ECO:0007669"/>
    <property type="project" value="UniProtKB-UniRule"/>
</dbReference>
<evidence type="ECO:0000313" key="15">
    <source>
        <dbReference type="EMBL" id="KAH0819525.1"/>
    </source>
</evidence>
<keyword evidence="8 10" id="KW-0505">Motor protein</keyword>
<proteinExistence type="inferred from homology"/>
<dbReference type="Pfam" id="PF26570">
    <property type="entry name" value="MYO15"/>
    <property type="match status" value="1"/>
</dbReference>
<evidence type="ECO:0000256" key="9">
    <source>
        <dbReference type="ARBA" id="ARBA00023203"/>
    </source>
</evidence>
<feature type="binding site" evidence="10">
    <location>
        <begin position="168"/>
        <end position="175"/>
    </location>
    <ligand>
        <name>ATP</name>
        <dbReference type="ChEBI" id="CHEBI:30616"/>
    </ligand>
</feature>
<dbReference type="Gene3D" id="3.10.20.90">
    <property type="entry name" value="Phosphatidylinositol 3-kinase Catalytic Subunit, Chain A, domain 1"/>
    <property type="match status" value="1"/>
</dbReference>
<feature type="region of interest" description="Disordered" evidence="11">
    <location>
        <begin position="1170"/>
        <end position="1252"/>
    </location>
</feature>
<dbReference type="Gene3D" id="1.25.40.530">
    <property type="entry name" value="MyTH4 domain"/>
    <property type="match status" value="3"/>
</dbReference>
<dbReference type="InterPro" id="IPR041795">
    <property type="entry name" value="MyoXV_FERM_C"/>
</dbReference>
<evidence type="ECO:0000256" key="7">
    <source>
        <dbReference type="ARBA" id="ARBA00023123"/>
    </source>
</evidence>
<evidence type="ECO:0000256" key="6">
    <source>
        <dbReference type="ARBA" id="ARBA00022840"/>
    </source>
</evidence>
<dbReference type="PROSITE" id="PS51456">
    <property type="entry name" value="MYOSIN_MOTOR"/>
    <property type="match status" value="1"/>
</dbReference>
<dbReference type="Gene3D" id="1.20.120.720">
    <property type="entry name" value="Myosin VI head, motor domain, U50 subdomain"/>
    <property type="match status" value="1"/>
</dbReference>
<dbReference type="InterPro" id="IPR011993">
    <property type="entry name" value="PH-like_dom_sf"/>
</dbReference>
<evidence type="ECO:0000259" key="13">
    <source>
        <dbReference type="PROSITE" id="PS51016"/>
    </source>
</evidence>
<feature type="region of interest" description="Disordered" evidence="11">
    <location>
        <begin position="2096"/>
        <end position="2156"/>
    </location>
</feature>
<feature type="compositionally biased region" description="Pro residues" evidence="11">
    <location>
        <begin position="1935"/>
        <end position="1971"/>
    </location>
</feature>
<dbReference type="InterPro" id="IPR036961">
    <property type="entry name" value="Kinesin_motor_dom_sf"/>
</dbReference>
<feature type="region of interest" description="Disordered" evidence="11">
    <location>
        <begin position="1818"/>
        <end position="1881"/>
    </location>
</feature>
<dbReference type="Gene3D" id="6.20.240.20">
    <property type="match status" value="1"/>
</dbReference>
<feature type="region of interest" description="Disordered" evidence="11">
    <location>
        <begin position="1894"/>
        <end position="2046"/>
    </location>
</feature>
<evidence type="ECO:0000256" key="11">
    <source>
        <dbReference type="SAM" id="MobiDB-lite"/>
    </source>
</evidence>
<feature type="region of interest" description="Actin-binding" evidence="10">
    <location>
        <begin position="641"/>
        <end position="663"/>
    </location>
</feature>
<dbReference type="Pfam" id="PF00612">
    <property type="entry name" value="IQ"/>
    <property type="match status" value="2"/>
</dbReference>
<dbReference type="SMART" id="SM00139">
    <property type="entry name" value="MyTH4"/>
    <property type="match status" value="2"/>
</dbReference>
<feature type="compositionally biased region" description="Low complexity" evidence="11">
    <location>
        <begin position="1662"/>
        <end position="1685"/>
    </location>
</feature>
<dbReference type="CDD" id="cd01387">
    <property type="entry name" value="MYSc_Myo15"/>
    <property type="match status" value="1"/>
</dbReference>
<reference evidence="15" key="2">
    <citation type="submission" date="2021-08" db="EMBL/GenBank/DDBJ databases">
        <authorList>
            <person name="Eriksson T."/>
        </authorList>
    </citation>
    <scope>NUCLEOTIDE SEQUENCE</scope>
    <source>
        <strain evidence="15">Stoneville</strain>
        <tissue evidence="15">Whole head</tissue>
    </source>
</reference>
<feature type="compositionally biased region" description="Basic and acidic residues" evidence="11">
    <location>
        <begin position="1220"/>
        <end position="1234"/>
    </location>
</feature>
<dbReference type="Pfam" id="PF00784">
    <property type="entry name" value="MyTH4"/>
    <property type="match status" value="2"/>
</dbReference>
<evidence type="ECO:0000256" key="3">
    <source>
        <dbReference type="ARBA" id="ARBA00022490"/>
    </source>
</evidence>
<feature type="region of interest" description="Disordered" evidence="11">
    <location>
        <begin position="2486"/>
        <end position="2513"/>
    </location>
</feature>
<dbReference type="InterPro" id="IPR036057">
    <property type="entry name" value="MYSc_Myo15"/>
</dbReference>
<dbReference type="CDD" id="cd13201">
    <property type="entry name" value="FERM_C_MyoXV"/>
    <property type="match status" value="1"/>
</dbReference>
<dbReference type="PANTHER" id="PTHR22692">
    <property type="entry name" value="MYOSIN VII, XV"/>
    <property type="match status" value="1"/>
</dbReference>
<dbReference type="Pfam" id="PF02174">
    <property type="entry name" value="IRS"/>
    <property type="match status" value="1"/>
</dbReference>
<dbReference type="InterPro" id="IPR000299">
    <property type="entry name" value="FERM_domain"/>
</dbReference>
<accession>A0A8J6HRN2</accession>
<dbReference type="FunFam" id="3.40.850.10:FF:000008">
    <property type="entry name" value="Putative unconventional myosin-IXa"/>
    <property type="match status" value="1"/>
</dbReference>
<dbReference type="CDD" id="cd14473">
    <property type="entry name" value="FERM_B-lobe"/>
    <property type="match status" value="1"/>
</dbReference>
<dbReference type="PROSITE" id="PS51016">
    <property type="entry name" value="MYTH4"/>
    <property type="match status" value="2"/>
</dbReference>
<dbReference type="PROSITE" id="PS50096">
    <property type="entry name" value="IQ"/>
    <property type="match status" value="3"/>
</dbReference>
<evidence type="ECO:0000256" key="10">
    <source>
        <dbReference type="PROSITE-ProRule" id="PRU00782"/>
    </source>
</evidence>
<dbReference type="GO" id="GO:0005737">
    <property type="term" value="C:cytoplasm"/>
    <property type="evidence" value="ECO:0007669"/>
    <property type="project" value="UniProtKB-SubCell"/>
</dbReference>
<evidence type="ECO:0000313" key="16">
    <source>
        <dbReference type="Proteomes" id="UP000719412"/>
    </source>
</evidence>
<evidence type="ECO:0000256" key="5">
    <source>
        <dbReference type="ARBA" id="ARBA00022741"/>
    </source>
</evidence>
<feature type="compositionally biased region" description="Polar residues" evidence="11">
    <location>
        <begin position="1203"/>
        <end position="1218"/>
    </location>
</feature>
<feature type="compositionally biased region" description="Basic and acidic residues" evidence="11">
    <location>
        <begin position="2695"/>
        <end position="2705"/>
    </location>
</feature>
<feature type="compositionally biased region" description="Basic and acidic residues" evidence="11">
    <location>
        <begin position="1868"/>
        <end position="1881"/>
    </location>
</feature>
<dbReference type="PROSITE" id="PS50057">
    <property type="entry name" value="FERM_3"/>
    <property type="match status" value="1"/>
</dbReference>
<feature type="region of interest" description="Disordered" evidence="11">
    <location>
        <begin position="2610"/>
        <end position="2718"/>
    </location>
</feature>
<feature type="compositionally biased region" description="Basic and acidic residues" evidence="11">
    <location>
        <begin position="2499"/>
        <end position="2512"/>
    </location>
</feature>
<dbReference type="GO" id="GO:0030182">
    <property type="term" value="P:neuron differentiation"/>
    <property type="evidence" value="ECO:0007669"/>
    <property type="project" value="UniProtKB-ARBA"/>
</dbReference>
<feature type="compositionally biased region" description="Pro residues" evidence="11">
    <location>
        <begin position="1712"/>
        <end position="1722"/>
    </location>
</feature>
<reference evidence="15" key="1">
    <citation type="journal article" date="2020" name="J Insects Food Feed">
        <title>The yellow mealworm (Tenebrio molitor) genome: a resource for the emerging insects as food and feed industry.</title>
        <authorList>
            <person name="Eriksson T."/>
            <person name="Andere A."/>
            <person name="Kelstrup H."/>
            <person name="Emery V."/>
            <person name="Picard C."/>
        </authorList>
    </citation>
    <scope>NUCLEOTIDE SEQUENCE</scope>
    <source>
        <strain evidence="15">Stoneville</strain>
        <tissue evidence="15">Whole head</tissue>
    </source>
</reference>
<protein>
    <recommendedName>
        <fullName evidence="17">Unconventional myosin-XV</fullName>
    </recommendedName>
</protein>
<organism evidence="15 16">
    <name type="scientific">Tenebrio molitor</name>
    <name type="common">Yellow mealworm beetle</name>
    <dbReference type="NCBI Taxonomy" id="7067"/>
    <lineage>
        <taxon>Eukaryota</taxon>
        <taxon>Metazoa</taxon>
        <taxon>Ecdysozoa</taxon>
        <taxon>Arthropoda</taxon>
        <taxon>Hexapoda</taxon>
        <taxon>Insecta</taxon>
        <taxon>Pterygota</taxon>
        <taxon>Neoptera</taxon>
        <taxon>Endopterygota</taxon>
        <taxon>Coleoptera</taxon>
        <taxon>Polyphaga</taxon>
        <taxon>Cucujiformia</taxon>
        <taxon>Tenebrionidae</taxon>
        <taxon>Tenebrio</taxon>
    </lineage>
</organism>
<feature type="compositionally biased region" description="Low complexity" evidence="11">
    <location>
        <begin position="2610"/>
        <end position="2650"/>
    </location>
</feature>
<dbReference type="InterPro" id="IPR051567">
    <property type="entry name" value="Unconventional_Myosin_ATPase"/>
</dbReference>
<dbReference type="InterPro" id="IPR027417">
    <property type="entry name" value="P-loop_NTPase"/>
</dbReference>
<dbReference type="Pfam" id="PF00063">
    <property type="entry name" value="Myosin_head"/>
    <property type="match status" value="1"/>
</dbReference>
<keyword evidence="7 10" id="KW-0518">Myosin</keyword>
<keyword evidence="4" id="KW-0677">Repeat</keyword>
<evidence type="ECO:0000259" key="12">
    <source>
        <dbReference type="PROSITE" id="PS50057"/>
    </source>
</evidence>
<dbReference type="Proteomes" id="UP000719412">
    <property type="component" value="Unassembled WGS sequence"/>
</dbReference>
<dbReference type="InterPro" id="IPR059004">
    <property type="entry name" value="MYO15"/>
</dbReference>
<feature type="domain" description="Myosin motor" evidence="14">
    <location>
        <begin position="77"/>
        <end position="751"/>
    </location>
</feature>
<feature type="compositionally biased region" description="Polar residues" evidence="11">
    <location>
        <begin position="1858"/>
        <end position="1867"/>
    </location>
</feature>
<sequence length="3236" mass="362559">MKEEEMEWNTGDLIWFDPGVGHWLPGEVLECHRSANVLTVQAVINGKKFYQKHFQPQTFALTDGEGSVRRRQDLGTAGVEDMILLSDLHEAALLWNLKLRYDRNLIYTYAGSILVAVNPYRMFDSSYGIEAAQRYKGKMIGALPPHLFALGAAAYSALPSPQVVVISGESGSGKTESTKLVMQYLAAVAPSAPRGQALVTEQILEAAPLLEAFGNARTARNDNSSRFGKYLEVYFKHGAIIGAKVTQYLLEKSRIITQAPGERNYHVFYELLGGLSKPEKQKYGLVEADKYFYLNQGGGDCAPGHSGSGADWGALTRAMQVLGVGEAEQEGITKVMASVLHLGNVYFHRRQLRHGQEGVEVGSDVEIKWAAHLLQISPSGLQRALTSRITEARSERVYSPLSIDQALDARDAFAKALYSALFNWLVTRVNSIVQRGGLHDAARISLLDIFGFENLNDNSFEQLCINYASESLQLYFNKYVFKLEQQEYSRERLDWTSMTWMDNTPVIQLLGKKPVGILHLLDDESNFPRASDASFLEKCHYNHALNEHYCRPRVGGREFGIKHFAGQVWYSVDGFLDKNRDALRPEVVELIASSKEPLVVSIAKPLINQAQTRTLPKGTNGRFVTMKPRTPTVAARFSDSLQQLIESMSRCNPWFVRCVKPNNDKSPMRFDMPVVLEQLRYAGMLDTIKIRQSGYPVRVKFQQFVDRYRDLCRAILEQMPSTGAEGPDYQLGATRVFLRENLERQLEVKRSDCLRDSAVLIQKHMRGYLARKNYRNLRRQTVTIQKYWRGYKQRKDYNTVRRGIIQAQALVRGKRERKRFTQRKAEFKRRVEAEKLAKERAKQRAAREAQLQKAVSKSSVHHLEIPAELAFIFSKIENYNPPHTERNLIKVVGGVTGNPPPVNLPHDLNQFEFSRFSSVYFKGADLGMKKEPITAPFLSKAATRDQDFQDAVALFKLILRWSNDSQLTGARERALADYIVHKALSSRGLRDELLVQLCNQVWRNDNSDRIWQLMAHCLSCFQPSPPLSKYLLKFVTDHATQNYKELLQRKITRGLQRAPHARSLPPTLLEWRSIRQRSNTALPLTLPDNNVATINVDSWTTCEEAASLAINTLGISPEGWSVVMDDAGMVSEGSGLDYVMDLVSELELCPAFPISKSSLLKIGTRRSAPVEIDHTPTAPTRPQVPPPEPPTHLNRKISREVTRQSPPTHKQSSQMSSRKASRESHHEYSPHRESPVTSTPARKSSHEALSRSSALNERYFDIEKVRSRSLDNLLSEPEPTPLCDLGLSQSRLNDRYHSVEQLAPIKPVIANQNYMSKQEIDFEYPDVSSVSTSHRGGPRYIKSQYTGKKAPPGSHSSRAHIEKSEFGVRSSAMSDTSETPSLASHVRRVRVPSQASDVDQFLDELFSPVLDGNLDELSDARSLAASIKGGGDYIEGLDEFLDEILGTNIDNNLDMSDVGHIVTKIKGGGHRNRRDSQGSSVLDQEVEKLTSGQVQQNTARASGAGNGNVDDYISDLFRPIFINDSLKALTEKHNLVESIKGGGTTHQQNGAGPSYSFSTIPTPIVGSPPVIMPLLSPSQEGFMPVYNVPPVNMPPNNTDMASYQQSLQRAFLQSAMAQNIQIQQQLLAQNQALQQLLTQQIPTEVKANEAVQTTVKAQVHQSSSPNRKSSFKTSSSATRKSSSPSVHSSIEYKSRKASSESNMSLNMMRNGVPPPPPMPPPLDGTDPSEVRPFLDPYGRAKTVRIGKWRWPPPQGEKGNENGEDFMHFKLRQHQRKVTPVKEQSLVVTNGHGHNNAKAESSAEWDEIDFEPIVRETERPSKVSTKRSFEIGASRPSPGSVGKLKLSSEMRQKLEKVTSNHSVRSTSSKIEKPARTVNKLEDTRKMMLEQQLAGRWGDDSQDLASGKSSPVTPPHVGHNGSTSPTQQSWSSSNWKPGPPPPPIGPNSLPPVPPGPAPPPPVVRPNQPPPPVEPVRESFMAQRQDRDTFGVHQNRVLQNSSKRNSFSANWEVQSAITHETQDDSSNHWAKEALDVDKNDGRLSRDSWDQADSTTITSIDQPRRIISERWETERKSYEKNRNVMKETGERPTFRTHQFNKSAQEREKKHSIASTQMTDKTERNEVQEWPEFMRPIQTPPPKSPVAPRREDQAQTQSPKTTTRLVPLGASACVTYNRVSWLLRVRKEVFSPNEALGPPSILHLIFCQIVGDVYGITPCLRLSQAEKRAGVNMLSGYGITAENYNSSHRANIKRNVIELARTWPLYFARLFPVSGAAQLSEVQLVAVSHWGMHLVKRDQNHFQVIKSFPLKEIASCTAPRPTTVSFDGPQGRLSLHTPRAQQLSEMVTKFCAENRKSLQSIQLFDYHRIFQAFFRSFRLLPKIRSAYLDTDHKMKLLPNSKIVVEDEGSFLSHIKTEAGHQWVSGTIRAHLVALPTIGSPVAGKPFETQPRYRLHCDGDCFEKMNKTKWAEISKYKNSELADNFRANSLDSLANSSNPSESLSDDSHDSDSGTDTKSKNSFTVKCEVYSQNACGSIRSWTKSDGSNSDTYDYVNDGNGVEKRQDVVGSRMETIPEEAEPKVSVKEILARFENLKDNKDGKDCNNNHPKVHTSNIVVSSSSSNSSSGNNNCSNNSSSSSASKIKDSGCSSSTSTSAKHANKELQMKLSPPQRVAPVERVEVSPRKVNNVQEPRLSASPTEMRAERGERGERAQSPSSPLPPTGKYSLMQFAMHNFRQSADLELLKMDSSLKSKEKRKEWTWKQQTDLIKWQGTSIEGPLLRLEDPDLTPLAVECFECILRYCGDLPLTPEMPEVKCVYTVLMHCHKHALLRDEVYCQLMKQTTSNKSESPESCQRAWRLLSIVAAYFACSDNLLPFLTEHLSSAASDRRRICHGTAAVCLANLRKTQRCGGRKNVPSVEEVTAVSAGRSARRQIYRLPGGAERVVNTRCSTVVADVIAELCSLIGVGSEAEQQEFSLYCIVQGDAFTMPLAADEYILDVTTELHKAAQPFYLIFCRSVWYHSLKHDASPLYTEVLFNQVAPDYLEGLLLRLGNPNLPPSVIRDMALIAALLHRAADLNHPPSLKEVKFLLPKPVLGLREPRPPQWLALVQTSWGQAAGLQVARAKHRVLQVLSNWPLFGSSFFAVKRVSGDLDNWQEHILALNRNGVHFLEMTTHETMQHWPFAEVISTRKVRSEDGALFLDMKCGNLLQQRVTRLQTEQAHEISRLVRQYINLEQSNSSRN</sequence>
<keyword evidence="16" id="KW-1185">Reference proteome</keyword>
<dbReference type="GO" id="GO:0003779">
    <property type="term" value="F:actin binding"/>
    <property type="evidence" value="ECO:0007669"/>
    <property type="project" value="UniProtKB-KW"/>
</dbReference>
<feature type="region of interest" description="Disordered" evidence="11">
    <location>
        <begin position="1328"/>
        <end position="1385"/>
    </location>
</feature>
<comment type="similarity">
    <text evidence="2 10">Belongs to the TRAFAC class myosin-kinesin ATPase superfamily. Myosin family.</text>
</comment>
<feature type="compositionally biased region" description="Basic and acidic residues" evidence="11">
    <location>
        <begin position="1845"/>
        <end position="1857"/>
    </location>
</feature>
<dbReference type="PANTHER" id="PTHR22692:SF26">
    <property type="entry name" value="SH3 DOMAIN-CONTAINING PROTEIN"/>
    <property type="match status" value="1"/>
</dbReference>
<keyword evidence="3" id="KW-0963">Cytoplasm</keyword>
<dbReference type="SUPFAM" id="SSF52540">
    <property type="entry name" value="P-loop containing nucleoside triphosphate hydrolases"/>
    <property type="match status" value="1"/>
</dbReference>
<evidence type="ECO:0000256" key="8">
    <source>
        <dbReference type="ARBA" id="ARBA00023175"/>
    </source>
</evidence>
<dbReference type="SMART" id="SM00242">
    <property type="entry name" value="MYSc"/>
    <property type="match status" value="1"/>
</dbReference>
<keyword evidence="6 10" id="KW-0067">ATP-binding</keyword>
<dbReference type="InterPro" id="IPR002404">
    <property type="entry name" value="IRS_PTB"/>
</dbReference>
<dbReference type="InterPro" id="IPR019749">
    <property type="entry name" value="Band_41_domain"/>
</dbReference>
<dbReference type="InterPro" id="IPR000857">
    <property type="entry name" value="MyTH4_dom"/>
</dbReference>
<dbReference type="SMART" id="SM00295">
    <property type="entry name" value="B41"/>
    <property type="match status" value="1"/>
</dbReference>
<feature type="domain" description="MyTH4" evidence="13">
    <location>
        <begin position="2764"/>
        <end position="2919"/>
    </location>
</feature>
<keyword evidence="5 10" id="KW-0547">Nucleotide-binding</keyword>
<dbReference type="GO" id="GO:0003774">
    <property type="term" value="F:cytoskeletal motor activity"/>
    <property type="evidence" value="ECO:0007669"/>
    <property type="project" value="UniProtKB-UniRule"/>
</dbReference>
<dbReference type="Gene3D" id="1.20.58.530">
    <property type="match status" value="1"/>
</dbReference>
<dbReference type="GO" id="GO:0016459">
    <property type="term" value="C:myosin complex"/>
    <property type="evidence" value="ECO:0007669"/>
    <property type="project" value="UniProtKB-KW"/>
</dbReference>
<feature type="compositionally biased region" description="Polar residues" evidence="11">
    <location>
        <begin position="1371"/>
        <end position="1382"/>
    </location>
</feature>
<evidence type="ECO:0000256" key="1">
    <source>
        <dbReference type="ARBA" id="ARBA00004496"/>
    </source>
</evidence>
<dbReference type="PRINTS" id="PR00193">
    <property type="entry name" value="MYOSINHEAVY"/>
</dbReference>
<feature type="domain" description="MyTH4" evidence="13">
    <location>
        <begin position="928"/>
        <end position="1075"/>
    </location>
</feature>
<dbReference type="EMBL" id="JABDTM020014350">
    <property type="protein sequence ID" value="KAH0819525.1"/>
    <property type="molecule type" value="Genomic_DNA"/>
</dbReference>
<feature type="compositionally biased region" description="Basic and acidic residues" evidence="11">
    <location>
        <begin position="2017"/>
        <end position="2045"/>
    </location>
</feature>
<name>A0A8J6HRN2_TENMO</name>
<dbReference type="InterPro" id="IPR000048">
    <property type="entry name" value="IQ_motif_EF-hand-BS"/>
</dbReference>
<dbReference type="GO" id="GO:0071944">
    <property type="term" value="C:cell periphery"/>
    <property type="evidence" value="ECO:0007669"/>
    <property type="project" value="UniProtKB-ARBA"/>
</dbReference>
<feature type="domain" description="FERM" evidence="12">
    <location>
        <begin position="2924"/>
        <end position="3233"/>
    </location>
</feature>
<evidence type="ECO:0000256" key="4">
    <source>
        <dbReference type="ARBA" id="ARBA00022737"/>
    </source>
</evidence>
<comment type="caution">
    <text evidence="15">The sequence shown here is derived from an EMBL/GenBank/DDBJ whole genome shotgun (WGS) entry which is preliminary data.</text>
</comment>
<dbReference type="Gene3D" id="1.10.10.820">
    <property type="match status" value="1"/>
</dbReference>
<evidence type="ECO:0008006" key="17">
    <source>
        <dbReference type="Google" id="ProtNLM"/>
    </source>
</evidence>